<dbReference type="PROSITE" id="PS51257">
    <property type="entry name" value="PROKAR_LIPOPROTEIN"/>
    <property type="match status" value="1"/>
</dbReference>
<accession>A0A918KPG3</accession>
<organism evidence="1 2">
    <name type="scientific">Saccharospirillum salsuginis</name>
    <dbReference type="NCBI Taxonomy" id="418750"/>
    <lineage>
        <taxon>Bacteria</taxon>
        <taxon>Pseudomonadati</taxon>
        <taxon>Pseudomonadota</taxon>
        <taxon>Gammaproteobacteria</taxon>
        <taxon>Oceanospirillales</taxon>
        <taxon>Saccharospirillaceae</taxon>
        <taxon>Saccharospirillum</taxon>
    </lineage>
</organism>
<sequence>MRTRQLINAVQSLQIVIVVLAITSCGPSGMTAGELYDSCSAIHVPKADRTNEENVEFARCRKLSERVFYNSGYVYVGDEQDPNIRELKNYCPSQWSSQGLESGPYIHLVRYWDERGISFWQRNFVDAEEAIMDTYAKIFPECPQKRSEAGIPKVTSY</sequence>
<keyword evidence="2" id="KW-1185">Reference proteome</keyword>
<comment type="caution">
    <text evidence="1">The sequence shown here is derived from an EMBL/GenBank/DDBJ whole genome shotgun (WGS) entry which is preliminary data.</text>
</comment>
<reference evidence="1" key="2">
    <citation type="submission" date="2020-09" db="EMBL/GenBank/DDBJ databases">
        <authorList>
            <person name="Sun Q."/>
            <person name="Kim S."/>
        </authorList>
    </citation>
    <scope>NUCLEOTIDE SEQUENCE</scope>
    <source>
        <strain evidence="1">KCTC 22169</strain>
    </source>
</reference>
<name>A0A918KPG3_9GAMM</name>
<evidence type="ECO:0000313" key="1">
    <source>
        <dbReference type="EMBL" id="GGX71474.1"/>
    </source>
</evidence>
<proteinExistence type="predicted"/>
<dbReference type="Proteomes" id="UP000626148">
    <property type="component" value="Unassembled WGS sequence"/>
</dbReference>
<protein>
    <submittedName>
        <fullName evidence="1">Uncharacterized protein</fullName>
    </submittedName>
</protein>
<dbReference type="EMBL" id="BMXR01000014">
    <property type="protein sequence ID" value="GGX71474.1"/>
    <property type="molecule type" value="Genomic_DNA"/>
</dbReference>
<reference evidence="1" key="1">
    <citation type="journal article" date="2014" name="Int. J. Syst. Evol. Microbiol.">
        <title>Complete genome sequence of Corynebacterium casei LMG S-19264T (=DSM 44701T), isolated from a smear-ripened cheese.</title>
        <authorList>
            <consortium name="US DOE Joint Genome Institute (JGI-PGF)"/>
            <person name="Walter F."/>
            <person name="Albersmeier A."/>
            <person name="Kalinowski J."/>
            <person name="Ruckert C."/>
        </authorList>
    </citation>
    <scope>NUCLEOTIDE SEQUENCE</scope>
    <source>
        <strain evidence="1">KCTC 22169</strain>
    </source>
</reference>
<gene>
    <name evidence="1" type="ORF">GCM10007392_43750</name>
</gene>
<dbReference type="AlphaFoldDB" id="A0A918KPG3"/>
<evidence type="ECO:0000313" key="2">
    <source>
        <dbReference type="Proteomes" id="UP000626148"/>
    </source>
</evidence>